<feature type="region of interest" description="Disordered" evidence="1">
    <location>
        <begin position="76"/>
        <end position="116"/>
    </location>
</feature>
<accession>A0A098Y6F0</accession>
<organism evidence="2 3">
    <name type="scientific">Modestobacter caceresii</name>
    <dbReference type="NCBI Taxonomy" id="1522368"/>
    <lineage>
        <taxon>Bacteria</taxon>
        <taxon>Bacillati</taxon>
        <taxon>Actinomycetota</taxon>
        <taxon>Actinomycetes</taxon>
        <taxon>Geodermatophilales</taxon>
        <taxon>Geodermatophilaceae</taxon>
        <taxon>Modestobacter</taxon>
    </lineage>
</organism>
<feature type="compositionally biased region" description="Low complexity" evidence="1">
    <location>
        <begin position="88"/>
        <end position="116"/>
    </location>
</feature>
<dbReference type="AlphaFoldDB" id="A0A098Y6F0"/>
<comment type="caution">
    <text evidence="2">The sequence shown here is derived from an EMBL/GenBank/DDBJ whole genome shotgun (WGS) entry which is preliminary data.</text>
</comment>
<name>A0A098Y6F0_9ACTN</name>
<keyword evidence="3" id="KW-1185">Reference proteome</keyword>
<proteinExistence type="predicted"/>
<sequence length="116" mass="11998">MPVATANPTAMVNSPAATTSFVPTARIATIASGAVTPMTVAKGRVATPAVRVSYPRTDWKYWVIMKMNPNRLKKASAVAPLPTDTRGSRNSRTSSSGSAVRSSCTTKPASTSAATA</sequence>
<dbReference type="Proteomes" id="UP000029713">
    <property type="component" value="Unassembled WGS sequence"/>
</dbReference>
<protein>
    <submittedName>
        <fullName evidence="2">Uncharacterized protein</fullName>
    </submittedName>
</protein>
<gene>
    <name evidence="2" type="ORF">IN07_13880</name>
</gene>
<evidence type="ECO:0000256" key="1">
    <source>
        <dbReference type="SAM" id="MobiDB-lite"/>
    </source>
</evidence>
<evidence type="ECO:0000313" key="2">
    <source>
        <dbReference type="EMBL" id="KGH46027.1"/>
    </source>
</evidence>
<reference evidence="2 3" key="1">
    <citation type="submission" date="2014-07" db="EMBL/GenBank/DDBJ databases">
        <title>Biosystematic studies on Modestobacter strains isolated from extreme hyper-arid desert soil and from historic building.</title>
        <authorList>
            <person name="Bukarasam K."/>
            <person name="Bull A."/>
            <person name="Girard G."/>
            <person name="van Wezel G."/>
            <person name="Goodfellow M."/>
        </authorList>
    </citation>
    <scope>NUCLEOTIDE SEQUENCE [LARGE SCALE GENOMIC DNA]</scope>
    <source>
        <strain evidence="2 3">KNN45-2b</strain>
    </source>
</reference>
<dbReference type="EMBL" id="JPMX01000060">
    <property type="protein sequence ID" value="KGH46027.1"/>
    <property type="molecule type" value="Genomic_DNA"/>
</dbReference>
<evidence type="ECO:0000313" key="3">
    <source>
        <dbReference type="Proteomes" id="UP000029713"/>
    </source>
</evidence>